<dbReference type="Gene3D" id="3.40.190.10">
    <property type="entry name" value="Periplasmic binding protein-like II"/>
    <property type="match status" value="2"/>
</dbReference>
<dbReference type="Pfam" id="PF12974">
    <property type="entry name" value="Phosphonate-bd"/>
    <property type="match status" value="1"/>
</dbReference>
<dbReference type="SUPFAM" id="SSF53850">
    <property type="entry name" value="Periplasmic binding protein-like II"/>
    <property type="match status" value="1"/>
</dbReference>
<gene>
    <name evidence="3" type="primary">bamB_1</name>
    <name evidence="3" type="ORF">Pla123a_19840</name>
</gene>
<organism evidence="3 4">
    <name type="scientific">Posidoniimonas polymericola</name>
    <dbReference type="NCBI Taxonomy" id="2528002"/>
    <lineage>
        <taxon>Bacteria</taxon>
        <taxon>Pseudomonadati</taxon>
        <taxon>Planctomycetota</taxon>
        <taxon>Planctomycetia</taxon>
        <taxon>Pirellulales</taxon>
        <taxon>Lacipirellulaceae</taxon>
        <taxon>Posidoniimonas</taxon>
    </lineage>
</organism>
<evidence type="ECO:0000259" key="2">
    <source>
        <dbReference type="Pfam" id="PF13360"/>
    </source>
</evidence>
<keyword evidence="4" id="KW-1185">Reference proteome</keyword>
<evidence type="ECO:0000313" key="4">
    <source>
        <dbReference type="Proteomes" id="UP000318478"/>
    </source>
</evidence>
<evidence type="ECO:0000313" key="3">
    <source>
        <dbReference type="EMBL" id="TWT77324.1"/>
    </source>
</evidence>
<proteinExistence type="predicted"/>
<dbReference type="EMBL" id="SJPO01000004">
    <property type="protein sequence ID" value="TWT77324.1"/>
    <property type="molecule type" value="Genomic_DNA"/>
</dbReference>
<feature type="chain" id="PRO_5022703900" evidence="1">
    <location>
        <begin position="22"/>
        <end position="693"/>
    </location>
</feature>
<dbReference type="InterPro" id="IPR011047">
    <property type="entry name" value="Quinoprotein_ADH-like_sf"/>
</dbReference>
<dbReference type="InterPro" id="IPR015943">
    <property type="entry name" value="WD40/YVTN_repeat-like_dom_sf"/>
</dbReference>
<dbReference type="OrthoDB" id="269683at2"/>
<feature type="signal peptide" evidence="1">
    <location>
        <begin position="1"/>
        <end position="21"/>
    </location>
</feature>
<dbReference type="PANTHER" id="PTHR34512">
    <property type="entry name" value="CELL SURFACE PROTEIN"/>
    <property type="match status" value="1"/>
</dbReference>
<comment type="caution">
    <text evidence="3">The sequence shown here is derived from an EMBL/GenBank/DDBJ whole genome shotgun (WGS) entry which is preliminary data.</text>
</comment>
<dbReference type="PANTHER" id="PTHR34512:SF30">
    <property type="entry name" value="OUTER MEMBRANE PROTEIN ASSEMBLY FACTOR BAMB"/>
    <property type="match status" value="1"/>
</dbReference>
<keyword evidence="1" id="KW-0732">Signal</keyword>
<dbReference type="InterPro" id="IPR002372">
    <property type="entry name" value="PQQ_rpt_dom"/>
</dbReference>
<protein>
    <submittedName>
        <fullName evidence="3">Outer membrane protein assembly factor BamB</fullName>
    </submittedName>
</protein>
<feature type="domain" description="Pyrrolo-quinoline quinone repeat" evidence="2">
    <location>
        <begin position="371"/>
        <end position="554"/>
    </location>
</feature>
<name>A0A5C5YQW0_9BACT</name>
<dbReference type="RefSeq" id="WP_146586365.1">
    <property type="nucleotide sequence ID" value="NZ_SJPO01000004.1"/>
</dbReference>
<evidence type="ECO:0000256" key="1">
    <source>
        <dbReference type="SAM" id="SignalP"/>
    </source>
</evidence>
<reference evidence="3 4" key="1">
    <citation type="submission" date="2019-02" db="EMBL/GenBank/DDBJ databases">
        <title>Deep-cultivation of Planctomycetes and their phenomic and genomic characterization uncovers novel biology.</title>
        <authorList>
            <person name="Wiegand S."/>
            <person name="Jogler M."/>
            <person name="Boedeker C."/>
            <person name="Pinto D."/>
            <person name="Vollmers J."/>
            <person name="Rivas-Marin E."/>
            <person name="Kohn T."/>
            <person name="Peeters S.H."/>
            <person name="Heuer A."/>
            <person name="Rast P."/>
            <person name="Oberbeckmann S."/>
            <person name="Bunk B."/>
            <person name="Jeske O."/>
            <person name="Meyerdierks A."/>
            <person name="Storesund J.E."/>
            <person name="Kallscheuer N."/>
            <person name="Luecker S."/>
            <person name="Lage O.M."/>
            <person name="Pohl T."/>
            <person name="Merkel B.J."/>
            <person name="Hornburger P."/>
            <person name="Mueller R.-W."/>
            <person name="Bruemmer F."/>
            <person name="Labrenz M."/>
            <person name="Spormann A.M."/>
            <person name="Op Den Camp H."/>
            <person name="Overmann J."/>
            <person name="Amann R."/>
            <person name="Jetten M.S.M."/>
            <person name="Mascher T."/>
            <person name="Medema M.H."/>
            <person name="Devos D.P."/>
            <person name="Kaster A.-K."/>
            <person name="Ovreas L."/>
            <person name="Rohde M."/>
            <person name="Galperin M.Y."/>
            <person name="Jogler C."/>
        </authorList>
    </citation>
    <scope>NUCLEOTIDE SEQUENCE [LARGE SCALE GENOMIC DNA]</scope>
    <source>
        <strain evidence="3 4">Pla123a</strain>
    </source>
</reference>
<accession>A0A5C5YQW0</accession>
<dbReference type="Gene3D" id="2.130.10.10">
    <property type="entry name" value="YVTN repeat-like/Quinoprotein amine dehydrogenase"/>
    <property type="match status" value="1"/>
</dbReference>
<dbReference type="Pfam" id="PF13360">
    <property type="entry name" value="PQQ_2"/>
    <property type="match status" value="1"/>
</dbReference>
<dbReference type="Proteomes" id="UP000318478">
    <property type="component" value="Unassembled WGS sequence"/>
</dbReference>
<sequence precursor="true">MQRNFTALVAFAVLAAGQASGADVSSGPAADAFSLVVMDPLAAPLSCPCVEGYAQRKYEVLGERLEQALGVPVTVTFAESLAAALKKDHCDHADLIIGKDSVVRSDAGKAGYSVTAVGRLTDKSGDVTQHGLIVVRSADPAQQVTDLKGYRILFGPQECDEKFAAPRELLKQSGVQVVDAQQAEISTACSDGACKIIEWGDSEHAAAVISSYAAPLLEGCGTINKGDLRVVGETGPVPFITAFLTDRVAAPQAESVRQTLRSVAADPKLLIALETMLGFVEPDEEYLEHHRKPADQPTDTDAAAVNQQAWCDFLGPTRDGRVAWLPESLSADPTVVWRQPLLRPGMGGIAATSEYVVIGDRDPSNNLDAWRCYSARDGTPLWTIEYPALGTLDYDNLPRATPVIDGDRVFLMGAFGDLVCVELATGLRLWETNLRLMFAAEGELVWGTCSTPLLVDGVLIVNPGAPEASLAALDAANGEPVWQSPGGRHAYASPRLMTLGGVRQVVAYDKTSAGGWDPATGRRLWTLTPPNPGDFNVPTPALVDGRLLLVSENNGARLHAFDDSGCIIDEPAARFRKLQPDMSTPVVAAGRVFCVKDQLYCLDAKTLEPIWQGGRRRLGGYAPILATDHRLLTTGKGGELLLIDALADGFRVIGACRPFSGGSNAVLYGCPALVGTRLYLRGAEEIVCCDLAG</sequence>
<dbReference type="SUPFAM" id="SSF50998">
    <property type="entry name" value="Quinoprotein alcohol dehydrogenase-like"/>
    <property type="match status" value="1"/>
</dbReference>
<dbReference type="AlphaFoldDB" id="A0A5C5YQW0"/>